<dbReference type="Proteomes" id="UP000012429">
    <property type="component" value="Unassembled WGS sequence"/>
</dbReference>
<feature type="region of interest" description="Disordered" evidence="1">
    <location>
        <begin position="453"/>
        <end position="472"/>
    </location>
</feature>
<dbReference type="AlphaFoldDB" id="N6UWS6"/>
<keyword evidence="3" id="KW-1185">Reference proteome</keyword>
<dbReference type="EMBL" id="AQHN01000072">
    <property type="protein sequence ID" value="ENN86105.1"/>
    <property type="molecule type" value="Genomic_DNA"/>
</dbReference>
<feature type="compositionally biased region" description="Basic and acidic residues" evidence="1">
    <location>
        <begin position="58"/>
        <end position="74"/>
    </location>
</feature>
<evidence type="ECO:0000313" key="3">
    <source>
        <dbReference type="Proteomes" id="UP000012429"/>
    </source>
</evidence>
<feature type="region of interest" description="Disordered" evidence="1">
    <location>
        <begin position="478"/>
        <end position="500"/>
    </location>
</feature>
<feature type="compositionally biased region" description="Basic and acidic residues" evidence="1">
    <location>
        <begin position="361"/>
        <end position="370"/>
    </location>
</feature>
<evidence type="ECO:0000313" key="2">
    <source>
        <dbReference type="EMBL" id="ENN86105.1"/>
    </source>
</evidence>
<feature type="compositionally biased region" description="Basic residues" evidence="1">
    <location>
        <begin position="462"/>
        <end position="472"/>
    </location>
</feature>
<feature type="region of interest" description="Disordered" evidence="1">
    <location>
        <begin position="354"/>
        <end position="391"/>
    </location>
</feature>
<evidence type="ECO:0000256" key="1">
    <source>
        <dbReference type="SAM" id="MobiDB-lite"/>
    </source>
</evidence>
<accession>N6UWS6</accession>
<gene>
    <name evidence="2" type="ORF">RHSP_32322</name>
</gene>
<dbReference type="STRING" id="363754.RHSP_32322"/>
<proteinExistence type="predicted"/>
<feature type="compositionally biased region" description="Low complexity" evidence="1">
    <location>
        <begin position="489"/>
        <end position="500"/>
    </location>
</feature>
<sequence length="655" mass="75000">MGNSIRAFSSCIYGEIASLSFNCSKTILSGSFEARGRRCAACIHSQERPRPPLLKPNGKPDDLTQDKGRKSDRKILRSRRGLLRRSGYAADIYRPGRRIAGHQPNARRQPDCPQLGDQRLHADFRQQPDGCRRACRQLRTPPHLSDRCRLLCAVLRWAGFCQRHRRVRYIESAARSRRGSRLFRRHGVARPRVRRHGAHAGFQHRRLQLRRRPRLRADRLRPDDRRFRLAVDLPARGGLGAALSWLSFLFPARIQRSECDRARLAGRTQLHACADALYLWRAARTRDRLERSAGHRPAGRRCIAVPRLRHHRTLGEAADARPYSVSLSAFRRRAVAGGGTRLCLRGTADPAARALRRHRGHERDRRRADDDCSFGAASHPADRRRSYGPLVQRGHDLRQRSSHFRRRSLLAQPFRRRFGTAGLDRSAADDRHRHQPAMGLDGWSRRERCSERAGRHGDGHLQHHARRRRRRCPCRRQRHPLRPHPIETRGASGRAGVGRRATARHRRPCCGRIECADDRSRRADSRLWRCLQRAALASEHNHDDHRNRGFLLPWSGSVERCGRGCRRIAGGRRAPHIEGLSNFMGRSGQQFLPVHSASRHDKAAIRRPKGAESARAAQHNVSQPHKMCAPKSDRPRSSERCEAGVWARRCYIISP</sequence>
<feature type="region of interest" description="Disordered" evidence="1">
    <location>
        <begin position="48"/>
        <end position="74"/>
    </location>
</feature>
<feature type="region of interest" description="Disordered" evidence="1">
    <location>
        <begin position="95"/>
        <end position="116"/>
    </location>
</feature>
<organism evidence="2 3">
    <name type="scientific">Rhizobium freirei PRF 81</name>
    <dbReference type="NCBI Taxonomy" id="363754"/>
    <lineage>
        <taxon>Bacteria</taxon>
        <taxon>Pseudomonadati</taxon>
        <taxon>Pseudomonadota</taxon>
        <taxon>Alphaproteobacteria</taxon>
        <taxon>Hyphomicrobiales</taxon>
        <taxon>Rhizobiaceae</taxon>
        <taxon>Rhizobium/Agrobacterium group</taxon>
        <taxon>Rhizobium</taxon>
    </lineage>
</organism>
<reference evidence="2 3" key="1">
    <citation type="journal article" date="2012" name="BMC Genomics">
        <title>Genomic basis of broad host range and environmental adaptability of Rhizobium tropici CIAT 899 and Rhizobium sp. PRF 81 which are used in inoculants for common bean (Phaseolus vulgaris L.).</title>
        <authorList>
            <person name="Ormeno-Orrillo E."/>
            <person name="Menna P."/>
            <person name="Almeida L.G."/>
            <person name="Ollero F.J."/>
            <person name="Nicolas M.F."/>
            <person name="Pains Rodrigues E."/>
            <person name="Shigueyoshi Nakatani A."/>
            <person name="Silva Batista J.S."/>
            <person name="Oliveira Chueire L.M."/>
            <person name="Souza R.C."/>
            <person name="Ribeiro Vasconcelos A.T."/>
            <person name="Megias M."/>
            <person name="Hungria M."/>
            <person name="Martinez-Romero E."/>
        </authorList>
    </citation>
    <scope>NUCLEOTIDE SEQUENCE [LARGE SCALE GENOMIC DNA]</scope>
    <source>
        <strain evidence="2 3">PRF 81</strain>
    </source>
</reference>
<protein>
    <submittedName>
        <fullName evidence="2">Uncharacterized protein</fullName>
    </submittedName>
</protein>
<feature type="region of interest" description="Disordered" evidence="1">
    <location>
        <begin position="605"/>
        <end position="637"/>
    </location>
</feature>
<comment type="caution">
    <text evidence="2">The sequence shown here is derived from an EMBL/GenBank/DDBJ whole genome shotgun (WGS) entry which is preliminary data.</text>
</comment>
<name>N6UWS6_9HYPH</name>
<dbReference type="PATRIC" id="fig|363754.4.peg.4060"/>